<evidence type="ECO:0008006" key="4">
    <source>
        <dbReference type="Google" id="ProtNLM"/>
    </source>
</evidence>
<feature type="chain" id="PRO_5035893409" description="Secreted protein" evidence="1">
    <location>
        <begin position="43"/>
        <end position="167"/>
    </location>
</feature>
<dbReference type="EnsemblPlants" id="TuG1812G0500001668.01.T01">
    <property type="protein sequence ID" value="TuG1812G0500001668.01.T01.cds331177"/>
    <property type="gene ID" value="TuG1812G0500001668.01"/>
</dbReference>
<accession>A0A8R7UFZ9</accession>
<name>A0A8R7UFZ9_TRIUA</name>
<keyword evidence="3" id="KW-1185">Reference proteome</keyword>
<organism evidence="2 3">
    <name type="scientific">Triticum urartu</name>
    <name type="common">Red wild einkorn</name>
    <name type="synonym">Crithodium urartu</name>
    <dbReference type="NCBI Taxonomy" id="4572"/>
    <lineage>
        <taxon>Eukaryota</taxon>
        <taxon>Viridiplantae</taxon>
        <taxon>Streptophyta</taxon>
        <taxon>Embryophyta</taxon>
        <taxon>Tracheophyta</taxon>
        <taxon>Spermatophyta</taxon>
        <taxon>Magnoliopsida</taxon>
        <taxon>Liliopsida</taxon>
        <taxon>Poales</taxon>
        <taxon>Poaceae</taxon>
        <taxon>BOP clade</taxon>
        <taxon>Pooideae</taxon>
        <taxon>Triticodae</taxon>
        <taxon>Triticeae</taxon>
        <taxon>Triticinae</taxon>
        <taxon>Triticum</taxon>
    </lineage>
</organism>
<evidence type="ECO:0000313" key="2">
    <source>
        <dbReference type="EnsemblPlants" id="TuG1812G0500001668.01.T01.cds331177"/>
    </source>
</evidence>
<reference evidence="3" key="1">
    <citation type="journal article" date="2013" name="Nature">
        <title>Draft genome of the wheat A-genome progenitor Triticum urartu.</title>
        <authorList>
            <person name="Ling H.Q."/>
            <person name="Zhao S."/>
            <person name="Liu D."/>
            <person name="Wang J."/>
            <person name="Sun H."/>
            <person name="Zhang C."/>
            <person name="Fan H."/>
            <person name="Li D."/>
            <person name="Dong L."/>
            <person name="Tao Y."/>
            <person name="Gao C."/>
            <person name="Wu H."/>
            <person name="Li Y."/>
            <person name="Cui Y."/>
            <person name="Guo X."/>
            <person name="Zheng S."/>
            <person name="Wang B."/>
            <person name="Yu K."/>
            <person name="Liang Q."/>
            <person name="Yang W."/>
            <person name="Lou X."/>
            <person name="Chen J."/>
            <person name="Feng M."/>
            <person name="Jian J."/>
            <person name="Zhang X."/>
            <person name="Luo G."/>
            <person name="Jiang Y."/>
            <person name="Liu J."/>
            <person name="Wang Z."/>
            <person name="Sha Y."/>
            <person name="Zhang B."/>
            <person name="Wu H."/>
            <person name="Tang D."/>
            <person name="Shen Q."/>
            <person name="Xue P."/>
            <person name="Zou S."/>
            <person name="Wang X."/>
            <person name="Liu X."/>
            <person name="Wang F."/>
            <person name="Yang Y."/>
            <person name="An X."/>
            <person name="Dong Z."/>
            <person name="Zhang K."/>
            <person name="Zhang X."/>
            <person name="Luo M.C."/>
            <person name="Dvorak J."/>
            <person name="Tong Y."/>
            <person name="Wang J."/>
            <person name="Yang H."/>
            <person name="Li Z."/>
            <person name="Wang D."/>
            <person name="Zhang A."/>
            <person name="Wang J."/>
        </authorList>
    </citation>
    <scope>NUCLEOTIDE SEQUENCE</scope>
    <source>
        <strain evidence="3">cv. G1812</strain>
    </source>
</reference>
<reference evidence="2" key="3">
    <citation type="submission" date="2022-06" db="UniProtKB">
        <authorList>
            <consortium name="EnsemblPlants"/>
        </authorList>
    </citation>
    <scope>IDENTIFICATION</scope>
</reference>
<feature type="signal peptide" evidence="1">
    <location>
        <begin position="1"/>
        <end position="42"/>
    </location>
</feature>
<dbReference type="AlphaFoldDB" id="A0A8R7UFZ9"/>
<evidence type="ECO:0000256" key="1">
    <source>
        <dbReference type="SAM" id="SignalP"/>
    </source>
</evidence>
<proteinExistence type="predicted"/>
<keyword evidence="1" id="KW-0732">Signal</keyword>
<dbReference type="Gramene" id="TuG1812G0500001668.01.T01">
    <property type="protein sequence ID" value="TuG1812G0500001668.01.T01.cds331177"/>
    <property type="gene ID" value="TuG1812G0500001668.01"/>
</dbReference>
<dbReference type="Proteomes" id="UP000015106">
    <property type="component" value="Chromosome 5"/>
</dbReference>
<reference evidence="2" key="2">
    <citation type="submission" date="2018-03" db="EMBL/GenBank/DDBJ databases">
        <title>The Triticum urartu genome reveals the dynamic nature of wheat genome evolution.</title>
        <authorList>
            <person name="Ling H."/>
            <person name="Ma B."/>
            <person name="Shi X."/>
            <person name="Liu H."/>
            <person name="Dong L."/>
            <person name="Sun H."/>
            <person name="Cao Y."/>
            <person name="Gao Q."/>
            <person name="Zheng S."/>
            <person name="Li Y."/>
            <person name="Yu Y."/>
            <person name="Du H."/>
            <person name="Qi M."/>
            <person name="Li Y."/>
            <person name="Yu H."/>
            <person name="Cui Y."/>
            <person name="Wang N."/>
            <person name="Chen C."/>
            <person name="Wu H."/>
            <person name="Zhao Y."/>
            <person name="Zhang J."/>
            <person name="Li Y."/>
            <person name="Zhou W."/>
            <person name="Zhang B."/>
            <person name="Hu W."/>
            <person name="Eijk M."/>
            <person name="Tang J."/>
            <person name="Witsenboer H."/>
            <person name="Zhao S."/>
            <person name="Li Z."/>
            <person name="Zhang A."/>
            <person name="Wang D."/>
            <person name="Liang C."/>
        </authorList>
    </citation>
    <scope>NUCLEOTIDE SEQUENCE [LARGE SCALE GENOMIC DNA]</scope>
    <source>
        <strain evidence="2">cv. G1812</strain>
    </source>
</reference>
<sequence length="167" mass="18646">MKLERQPWLGPEHVSDVSGPHSHRWWLWLLLCVCSWLHRVVAMDDVICQTHGQHRCRELAGDDEDNAVIRLAHHLRGGVDREGIELLHPALGSTSVVVITEETTLALETVACTGVSCSAAWLMRSTVGSRWTAVVASWTSSTMLMVFDLGRALRQTGDEHHRDAHRG</sequence>
<evidence type="ECO:0000313" key="3">
    <source>
        <dbReference type="Proteomes" id="UP000015106"/>
    </source>
</evidence>
<protein>
    <recommendedName>
        <fullName evidence="4">Secreted protein</fullName>
    </recommendedName>
</protein>